<gene>
    <name evidence="3" type="ORF">ONZ51_g3423</name>
</gene>
<dbReference type="InterPro" id="IPR009799">
    <property type="entry name" value="EthD_dom"/>
</dbReference>
<feature type="domain" description="EthD" evidence="2">
    <location>
        <begin position="36"/>
        <end position="130"/>
    </location>
</feature>
<organism evidence="3 4">
    <name type="scientific">Trametes cubensis</name>
    <dbReference type="NCBI Taxonomy" id="1111947"/>
    <lineage>
        <taxon>Eukaryota</taxon>
        <taxon>Fungi</taxon>
        <taxon>Dikarya</taxon>
        <taxon>Basidiomycota</taxon>
        <taxon>Agaricomycotina</taxon>
        <taxon>Agaricomycetes</taxon>
        <taxon>Polyporales</taxon>
        <taxon>Polyporaceae</taxon>
        <taxon>Trametes</taxon>
    </lineage>
</organism>
<dbReference type="Gene3D" id="3.30.70.100">
    <property type="match status" value="1"/>
</dbReference>
<comment type="caution">
    <text evidence="3">The sequence shown here is derived from an EMBL/GenBank/DDBJ whole genome shotgun (WGS) entry which is preliminary data.</text>
</comment>
<dbReference type="EMBL" id="JAPEVG010000060">
    <property type="protein sequence ID" value="KAJ8488630.1"/>
    <property type="molecule type" value="Genomic_DNA"/>
</dbReference>
<evidence type="ECO:0000313" key="3">
    <source>
        <dbReference type="EMBL" id="KAJ8488630.1"/>
    </source>
</evidence>
<accession>A0AAD7XFM5</accession>
<dbReference type="Pfam" id="PF07110">
    <property type="entry name" value="EthD"/>
    <property type="match status" value="1"/>
</dbReference>
<reference evidence="3" key="1">
    <citation type="submission" date="2022-11" db="EMBL/GenBank/DDBJ databases">
        <title>Genome Sequence of Cubamyces cubensis.</title>
        <authorList>
            <person name="Buettner E."/>
        </authorList>
    </citation>
    <scope>NUCLEOTIDE SEQUENCE</scope>
    <source>
        <strain evidence="3">MPL-01</strain>
    </source>
</reference>
<dbReference type="InterPro" id="IPR011008">
    <property type="entry name" value="Dimeric_a/b-barrel"/>
</dbReference>
<dbReference type="Proteomes" id="UP001215151">
    <property type="component" value="Unassembled WGS sequence"/>
</dbReference>
<sequence>MSNAAVSASSTPASASVSVPEVRKDRVRVIGLMAKKPGMTDDEFYTYWREVHGPLFANMEITKKNILKYEQHHYTTAFEAGVAAMGFDVVPYRGVAVFEAESYAKIFEVFQSEEYIRVVFPDEANFIERSKTGFIAGGLVTFVDK</sequence>
<dbReference type="SUPFAM" id="SSF54909">
    <property type="entry name" value="Dimeric alpha+beta barrel"/>
    <property type="match status" value="1"/>
</dbReference>
<evidence type="ECO:0000259" key="2">
    <source>
        <dbReference type="Pfam" id="PF07110"/>
    </source>
</evidence>
<keyword evidence="4" id="KW-1185">Reference proteome</keyword>
<evidence type="ECO:0000313" key="4">
    <source>
        <dbReference type="Proteomes" id="UP001215151"/>
    </source>
</evidence>
<evidence type="ECO:0000256" key="1">
    <source>
        <dbReference type="ARBA" id="ARBA00005986"/>
    </source>
</evidence>
<name>A0AAD7XFM5_9APHY</name>
<dbReference type="AlphaFoldDB" id="A0AAD7XFM5"/>
<comment type="similarity">
    <text evidence="1">Belongs to the tpcK family.</text>
</comment>
<dbReference type="GO" id="GO:0016491">
    <property type="term" value="F:oxidoreductase activity"/>
    <property type="evidence" value="ECO:0007669"/>
    <property type="project" value="InterPro"/>
</dbReference>
<proteinExistence type="inferred from homology"/>
<protein>
    <recommendedName>
        <fullName evidence="2">EthD domain-containing protein</fullName>
    </recommendedName>
</protein>